<dbReference type="PRINTS" id="PR00125">
    <property type="entry name" value="ATPASEDELTA"/>
</dbReference>
<keyword evidence="6 8" id="KW-0139">CF(1)</keyword>
<organism evidence="9 10">
    <name type="scientific">Caballeronia catudaia</name>
    <dbReference type="NCBI Taxonomy" id="1777136"/>
    <lineage>
        <taxon>Bacteria</taxon>
        <taxon>Pseudomonadati</taxon>
        <taxon>Pseudomonadota</taxon>
        <taxon>Betaproteobacteria</taxon>
        <taxon>Burkholderiales</taxon>
        <taxon>Burkholderiaceae</taxon>
        <taxon>Caballeronia</taxon>
    </lineage>
</organism>
<dbReference type="RefSeq" id="WP_061122081.1">
    <property type="nucleotide sequence ID" value="NZ_FCOF02000001.1"/>
</dbReference>
<evidence type="ECO:0000256" key="3">
    <source>
        <dbReference type="ARBA" id="ARBA00022781"/>
    </source>
</evidence>
<keyword evidence="5 8" id="KW-0472">Membrane</keyword>
<keyword evidence="10" id="KW-1185">Reference proteome</keyword>
<evidence type="ECO:0000256" key="2">
    <source>
        <dbReference type="ARBA" id="ARBA00022448"/>
    </source>
</evidence>
<dbReference type="GO" id="GO:0046933">
    <property type="term" value="F:proton-transporting ATP synthase activity, rotational mechanism"/>
    <property type="evidence" value="ECO:0007669"/>
    <property type="project" value="UniProtKB-UniRule"/>
</dbReference>
<sequence>MAELATIARPYAEALFRVAETGDLAGWSTFVEELAQVARLPEVESVASSPKVNRQQIVDLLLAAVKSPLAQTGLPGHAQAKNFVGMLVENHRLPLLPEIAVQFDELKNAREGAADAHIVSAFPLEGEQLNDLVASLERKFKRKLKPIVSVDQSLIGGVRVTVGDEVLDTSVRARLASMQTALTA</sequence>
<evidence type="ECO:0000256" key="6">
    <source>
        <dbReference type="ARBA" id="ARBA00023196"/>
    </source>
</evidence>
<dbReference type="Proteomes" id="UP000054870">
    <property type="component" value="Unassembled WGS sequence"/>
</dbReference>
<keyword evidence="4 8" id="KW-0406">Ion transport</keyword>
<evidence type="ECO:0000313" key="9">
    <source>
        <dbReference type="EMBL" id="SAK39367.1"/>
    </source>
</evidence>
<comment type="subcellular location">
    <subcellularLocation>
        <location evidence="8">Cell membrane</location>
        <topology evidence="8">Peripheral membrane protein</topology>
    </subcellularLocation>
    <subcellularLocation>
        <location evidence="1">Membrane</location>
    </subcellularLocation>
</comment>
<dbReference type="PANTHER" id="PTHR11910">
    <property type="entry name" value="ATP SYNTHASE DELTA CHAIN"/>
    <property type="match status" value="1"/>
</dbReference>
<evidence type="ECO:0000256" key="4">
    <source>
        <dbReference type="ARBA" id="ARBA00023065"/>
    </source>
</evidence>
<evidence type="ECO:0000313" key="10">
    <source>
        <dbReference type="Proteomes" id="UP000054870"/>
    </source>
</evidence>
<keyword evidence="7 8" id="KW-0066">ATP synthesis</keyword>
<comment type="function">
    <text evidence="8">F(1)F(0) ATP synthase produces ATP from ADP in the presence of a proton or sodium gradient. F-type ATPases consist of two structural domains, F(1) containing the extramembraneous catalytic core and F(0) containing the membrane proton channel, linked together by a central stalk and a peripheral stalk. During catalysis, ATP synthesis in the catalytic domain of F(1) is coupled via a rotary mechanism of the central stalk subunits to proton translocation.</text>
</comment>
<dbReference type="HAMAP" id="MF_01416">
    <property type="entry name" value="ATP_synth_delta_bact"/>
    <property type="match status" value="1"/>
</dbReference>
<dbReference type="InterPro" id="IPR000711">
    <property type="entry name" value="ATPase_OSCP/dsu"/>
</dbReference>
<dbReference type="InterPro" id="IPR026015">
    <property type="entry name" value="ATP_synth_OSCP/delta_N_sf"/>
</dbReference>
<evidence type="ECO:0000256" key="8">
    <source>
        <dbReference type="HAMAP-Rule" id="MF_01416"/>
    </source>
</evidence>
<evidence type="ECO:0000256" key="7">
    <source>
        <dbReference type="ARBA" id="ARBA00023310"/>
    </source>
</evidence>
<dbReference type="GO" id="GO:0045259">
    <property type="term" value="C:proton-transporting ATP synthase complex"/>
    <property type="evidence" value="ECO:0007669"/>
    <property type="project" value="UniProtKB-KW"/>
</dbReference>
<keyword evidence="3 8" id="KW-0375">Hydrogen ion transport</keyword>
<evidence type="ECO:0000256" key="1">
    <source>
        <dbReference type="ARBA" id="ARBA00004370"/>
    </source>
</evidence>
<keyword evidence="8" id="KW-1003">Cell membrane</keyword>
<dbReference type="SUPFAM" id="SSF47928">
    <property type="entry name" value="N-terminal domain of the delta subunit of the F1F0-ATP synthase"/>
    <property type="match status" value="1"/>
</dbReference>
<dbReference type="AlphaFoldDB" id="A0A157Z2Z9"/>
<dbReference type="NCBIfam" id="TIGR01145">
    <property type="entry name" value="ATP_synt_delta"/>
    <property type="match status" value="1"/>
</dbReference>
<dbReference type="NCBIfam" id="NF004402">
    <property type="entry name" value="PRK05758.2-2"/>
    <property type="match status" value="1"/>
</dbReference>
<evidence type="ECO:0000256" key="5">
    <source>
        <dbReference type="ARBA" id="ARBA00023136"/>
    </source>
</evidence>
<comment type="function">
    <text evidence="8">This protein is part of the stalk that links CF(0) to CF(1). It either transmits conformational changes from CF(0) to CF(1) or is implicated in proton conduction.</text>
</comment>
<dbReference type="OrthoDB" id="9816221at2"/>
<dbReference type="Pfam" id="PF00213">
    <property type="entry name" value="OSCP"/>
    <property type="match status" value="1"/>
</dbReference>
<protein>
    <recommendedName>
        <fullName evidence="8">ATP synthase subunit delta</fullName>
    </recommendedName>
    <alternativeName>
        <fullName evidence="8">ATP synthase F(1) sector subunit delta</fullName>
    </alternativeName>
    <alternativeName>
        <fullName evidence="8">F-type ATPase subunit delta</fullName>
        <shortName evidence="8">F-ATPase subunit delta</shortName>
    </alternativeName>
</protein>
<comment type="caution">
    <text evidence="9">The sequence shown here is derived from an EMBL/GenBank/DDBJ whole genome shotgun (WGS) entry which is preliminary data.</text>
</comment>
<reference evidence="9" key="1">
    <citation type="submission" date="2016-01" db="EMBL/GenBank/DDBJ databases">
        <authorList>
            <person name="Peeters C."/>
        </authorList>
    </citation>
    <scope>NUCLEOTIDE SEQUENCE [LARGE SCALE GENOMIC DNA]</scope>
    <source>
        <strain evidence="9">LMG 29318</strain>
    </source>
</reference>
<proteinExistence type="inferred from homology"/>
<dbReference type="GO" id="GO:0005886">
    <property type="term" value="C:plasma membrane"/>
    <property type="evidence" value="ECO:0007669"/>
    <property type="project" value="UniProtKB-SubCell"/>
</dbReference>
<dbReference type="Gene3D" id="1.10.520.20">
    <property type="entry name" value="N-terminal domain of the delta subunit of the F1F0-ATP synthase"/>
    <property type="match status" value="1"/>
</dbReference>
<gene>
    <name evidence="8" type="primary">atpH</name>
    <name evidence="9" type="ORF">AWB75_00046</name>
</gene>
<dbReference type="EMBL" id="FCOF02000001">
    <property type="protein sequence ID" value="SAK39367.1"/>
    <property type="molecule type" value="Genomic_DNA"/>
</dbReference>
<name>A0A157Z2Z9_9BURK</name>
<accession>A0A157Z2Z9</accession>
<keyword evidence="2 8" id="KW-0813">Transport</keyword>
<comment type="similarity">
    <text evidence="8">Belongs to the ATPase delta chain family.</text>
</comment>